<feature type="region of interest" description="Disordered" evidence="1">
    <location>
        <begin position="53"/>
        <end position="92"/>
    </location>
</feature>
<reference evidence="2 3" key="1">
    <citation type="journal article" date="2021" name="Plant Biotechnol. J.">
        <title>Multi-omics assisted identification of the key and species-specific regulatory components of drought-tolerant mechanisms in Gossypium stocksii.</title>
        <authorList>
            <person name="Yu D."/>
            <person name="Ke L."/>
            <person name="Zhang D."/>
            <person name="Wu Y."/>
            <person name="Sun Y."/>
            <person name="Mei J."/>
            <person name="Sun J."/>
            <person name="Sun Y."/>
        </authorList>
    </citation>
    <scope>NUCLEOTIDE SEQUENCE [LARGE SCALE GENOMIC DNA]</scope>
    <source>
        <strain evidence="3">cv. E1</strain>
        <tissue evidence="2">Leaf</tissue>
    </source>
</reference>
<proteinExistence type="predicted"/>
<feature type="region of interest" description="Disordered" evidence="1">
    <location>
        <begin position="1"/>
        <end position="24"/>
    </location>
</feature>
<accession>A0A9D3UWK1</accession>
<name>A0A9D3UWK1_9ROSI</name>
<keyword evidence="3" id="KW-1185">Reference proteome</keyword>
<gene>
    <name evidence="2" type="ORF">J1N35_028376</name>
</gene>
<feature type="compositionally biased region" description="Basic and acidic residues" evidence="1">
    <location>
        <begin position="65"/>
        <end position="80"/>
    </location>
</feature>
<protein>
    <submittedName>
        <fullName evidence="2">Uncharacterized protein</fullName>
    </submittedName>
</protein>
<sequence>MEMADKEAEAESISKVSKMGKADGADKCLSWALEEVRDMGLAVVEDLVEATKDRGMDNGSSMDVGYRKIDKTNSEVKTNSEEGNNSDQEIESERDTFLEVNLDLEKEFNQIFLHKKKKKALNKKIRSVYEIQNSSLTVKERKKRDRALQKEKGKEFRKDDERIANLSLSDSDISFRMRVILR</sequence>
<dbReference type="EMBL" id="JAIQCV010000009">
    <property type="protein sequence ID" value="KAH1063389.1"/>
    <property type="molecule type" value="Genomic_DNA"/>
</dbReference>
<evidence type="ECO:0000313" key="2">
    <source>
        <dbReference type="EMBL" id="KAH1063389.1"/>
    </source>
</evidence>
<evidence type="ECO:0000256" key="1">
    <source>
        <dbReference type="SAM" id="MobiDB-lite"/>
    </source>
</evidence>
<organism evidence="2 3">
    <name type="scientific">Gossypium stocksii</name>
    <dbReference type="NCBI Taxonomy" id="47602"/>
    <lineage>
        <taxon>Eukaryota</taxon>
        <taxon>Viridiplantae</taxon>
        <taxon>Streptophyta</taxon>
        <taxon>Embryophyta</taxon>
        <taxon>Tracheophyta</taxon>
        <taxon>Spermatophyta</taxon>
        <taxon>Magnoliopsida</taxon>
        <taxon>eudicotyledons</taxon>
        <taxon>Gunneridae</taxon>
        <taxon>Pentapetalae</taxon>
        <taxon>rosids</taxon>
        <taxon>malvids</taxon>
        <taxon>Malvales</taxon>
        <taxon>Malvaceae</taxon>
        <taxon>Malvoideae</taxon>
        <taxon>Gossypium</taxon>
    </lineage>
</organism>
<comment type="caution">
    <text evidence="2">The sequence shown here is derived from an EMBL/GenBank/DDBJ whole genome shotgun (WGS) entry which is preliminary data.</text>
</comment>
<dbReference type="Proteomes" id="UP000828251">
    <property type="component" value="Unassembled WGS sequence"/>
</dbReference>
<evidence type="ECO:0000313" key="3">
    <source>
        <dbReference type="Proteomes" id="UP000828251"/>
    </source>
</evidence>
<dbReference type="AlphaFoldDB" id="A0A9D3UWK1"/>